<accession>A0A2M8WSC1</accession>
<gene>
    <name evidence="6" type="ORF">CLV34_1288</name>
</gene>
<evidence type="ECO:0000256" key="2">
    <source>
        <dbReference type="ARBA" id="ARBA00023125"/>
    </source>
</evidence>
<keyword evidence="1" id="KW-0805">Transcription regulation</keyword>
<evidence type="ECO:0000256" key="3">
    <source>
        <dbReference type="ARBA" id="ARBA00023163"/>
    </source>
</evidence>
<dbReference type="PANTHER" id="PTHR43214">
    <property type="entry name" value="TWO-COMPONENT RESPONSE REGULATOR"/>
    <property type="match status" value="1"/>
</dbReference>
<organism evidence="6 7">
    <name type="scientific">Luteimicrobium subarcticum</name>
    <dbReference type="NCBI Taxonomy" id="620910"/>
    <lineage>
        <taxon>Bacteria</taxon>
        <taxon>Bacillati</taxon>
        <taxon>Actinomycetota</taxon>
        <taxon>Actinomycetes</taxon>
        <taxon>Micrococcales</taxon>
        <taxon>Luteimicrobium</taxon>
    </lineage>
</organism>
<dbReference type="EMBL" id="PGTZ01000007">
    <property type="protein sequence ID" value="PJI93813.1"/>
    <property type="molecule type" value="Genomic_DNA"/>
</dbReference>
<evidence type="ECO:0000259" key="5">
    <source>
        <dbReference type="PROSITE" id="PS50110"/>
    </source>
</evidence>
<dbReference type="RefSeq" id="WP_100349445.1">
    <property type="nucleotide sequence ID" value="NZ_PGTZ01000007.1"/>
</dbReference>
<sequence length="252" mass="26739">MSGEAGPGTPRDVGPDAADDASDVRFSLVDDATAVRESLAVLLHGLTFVSAHASLEDFLLDRPVADVVVLDLHLVNLRQPDASQGVAAIRDAVAAGYRVCVYTQEERRFVLAACLAAGATGVVSKSSSLDETRAAFLAVARGELVAPPPVTGLIEVLVRRGRVTVLNRRQREVLAGRARGLTYAELSRSLFLSESTLRGYWRDLSTVVSQHLQESSPGDIEHALGLGPGDLLDHWPTAGAARPADRSTMIGP</sequence>
<keyword evidence="3" id="KW-0804">Transcription</keyword>
<keyword evidence="7" id="KW-1185">Reference proteome</keyword>
<dbReference type="PANTHER" id="PTHR43214:SF24">
    <property type="entry name" value="TRANSCRIPTIONAL REGULATORY PROTEIN NARL-RELATED"/>
    <property type="match status" value="1"/>
</dbReference>
<dbReference type="InterPro" id="IPR039420">
    <property type="entry name" value="WalR-like"/>
</dbReference>
<dbReference type="InterPro" id="IPR001789">
    <property type="entry name" value="Sig_transdc_resp-reg_receiver"/>
</dbReference>
<keyword evidence="4" id="KW-0597">Phosphoprotein</keyword>
<proteinExistence type="predicted"/>
<feature type="domain" description="Response regulatory" evidence="5">
    <location>
        <begin position="25"/>
        <end position="140"/>
    </location>
</feature>
<dbReference type="Proteomes" id="UP000231586">
    <property type="component" value="Unassembled WGS sequence"/>
</dbReference>
<dbReference type="GO" id="GO:0006355">
    <property type="term" value="P:regulation of DNA-templated transcription"/>
    <property type="evidence" value="ECO:0007669"/>
    <property type="project" value="InterPro"/>
</dbReference>
<evidence type="ECO:0000313" key="7">
    <source>
        <dbReference type="Proteomes" id="UP000231586"/>
    </source>
</evidence>
<dbReference type="InterPro" id="IPR011006">
    <property type="entry name" value="CheY-like_superfamily"/>
</dbReference>
<keyword evidence="2 6" id="KW-0238">DNA-binding</keyword>
<dbReference type="OrthoDB" id="3476822at2"/>
<comment type="caution">
    <text evidence="6">The sequence shown here is derived from an EMBL/GenBank/DDBJ whole genome shotgun (WGS) entry which is preliminary data.</text>
</comment>
<dbReference type="PROSITE" id="PS50110">
    <property type="entry name" value="RESPONSE_REGULATORY"/>
    <property type="match status" value="1"/>
</dbReference>
<dbReference type="GO" id="GO:0000160">
    <property type="term" value="P:phosphorelay signal transduction system"/>
    <property type="evidence" value="ECO:0007669"/>
    <property type="project" value="InterPro"/>
</dbReference>
<reference evidence="6 7" key="1">
    <citation type="submission" date="2017-11" db="EMBL/GenBank/DDBJ databases">
        <title>Genomic Encyclopedia of Archaeal and Bacterial Type Strains, Phase II (KMG-II): From Individual Species to Whole Genera.</title>
        <authorList>
            <person name="Goeker M."/>
        </authorList>
    </citation>
    <scope>NUCLEOTIDE SEQUENCE [LARGE SCALE GENOMIC DNA]</scope>
    <source>
        <strain evidence="6 7">DSM 22413</strain>
    </source>
</reference>
<dbReference type="AlphaFoldDB" id="A0A2M8WSC1"/>
<dbReference type="InterPro" id="IPR016032">
    <property type="entry name" value="Sig_transdc_resp-reg_C-effctor"/>
</dbReference>
<dbReference type="SUPFAM" id="SSF52172">
    <property type="entry name" value="CheY-like"/>
    <property type="match status" value="1"/>
</dbReference>
<protein>
    <submittedName>
        <fullName evidence="6">DNA-binding NarL/FixJ family response regulator</fullName>
    </submittedName>
</protein>
<evidence type="ECO:0000313" key="6">
    <source>
        <dbReference type="EMBL" id="PJI93813.1"/>
    </source>
</evidence>
<evidence type="ECO:0000256" key="4">
    <source>
        <dbReference type="PROSITE-ProRule" id="PRU00169"/>
    </source>
</evidence>
<evidence type="ECO:0000256" key="1">
    <source>
        <dbReference type="ARBA" id="ARBA00023015"/>
    </source>
</evidence>
<dbReference type="SUPFAM" id="SSF46894">
    <property type="entry name" value="C-terminal effector domain of the bipartite response regulators"/>
    <property type="match status" value="1"/>
</dbReference>
<dbReference type="GO" id="GO:0003677">
    <property type="term" value="F:DNA binding"/>
    <property type="evidence" value="ECO:0007669"/>
    <property type="project" value="UniProtKB-KW"/>
</dbReference>
<feature type="modified residue" description="4-aspartylphosphate" evidence="4">
    <location>
        <position position="71"/>
    </location>
</feature>
<name>A0A2M8WSC1_9MICO</name>
<dbReference type="Gene3D" id="3.40.50.2300">
    <property type="match status" value="1"/>
</dbReference>